<proteinExistence type="predicted"/>
<dbReference type="RefSeq" id="WP_307156437.1">
    <property type="nucleotide sequence ID" value="NZ_JAUSWH010000001.1"/>
</dbReference>
<accession>A0ABU0I994</accession>
<dbReference type="EMBL" id="JAUSWH010000001">
    <property type="protein sequence ID" value="MDQ0454252.1"/>
    <property type="molecule type" value="Genomic_DNA"/>
</dbReference>
<sequence>MKAEKPQFIKLGPDATGQLFCRGKDASVMAMAAVRPGKAEIFKVAVQRIAIAAHRPGS</sequence>
<evidence type="ECO:0000313" key="2">
    <source>
        <dbReference type="Proteomes" id="UP001235269"/>
    </source>
</evidence>
<reference evidence="1 2" key="1">
    <citation type="submission" date="2023-07" db="EMBL/GenBank/DDBJ databases">
        <title>Genomic Encyclopedia of Type Strains, Phase IV (KMG-IV): sequencing the most valuable type-strain genomes for metagenomic binning, comparative biology and taxonomic classification.</title>
        <authorList>
            <person name="Goeker M."/>
        </authorList>
    </citation>
    <scope>NUCLEOTIDE SEQUENCE [LARGE SCALE GENOMIC DNA]</scope>
    <source>
        <strain evidence="1 2">DSM 100301</strain>
    </source>
</reference>
<comment type="caution">
    <text evidence="1">The sequence shown here is derived from an EMBL/GenBank/DDBJ whole genome shotgun (WGS) entry which is preliminary data.</text>
</comment>
<organism evidence="1 2">
    <name type="scientific">Rhizobium paknamense</name>
    <dbReference type="NCBI Taxonomy" id="1206817"/>
    <lineage>
        <taxon>Bacteria</taxon>
        <taxon>Pseudomonadati</taxon>
        <taxon>Pseudomonadota</taxon>
        <taxon>Alphaproteobacteria</taxon>
        <taxon>Hyphomicrobiales</taxon>
        <taxon>Rhizobiaceae</taxon>
        <taxon>Rhizobium/Agrobacterium group</taxon>
        <taxon>Rhizobium</taxon>
    </lineage>
</organism>
<evidence type="ECO:0000313" key="1">
    <source>
        <dbReference type="EMBL" id="MDQ0454252.1"/>
    </source>
</evidence>
<gene>
    <name evidence="1" type="ORF">QO005_000567</name>
</gene>
<dbReference type="Proteomes" id="UP001235269">
    <property type="component" value="Unassembled WGS sequence"/>
</dbReference>
<name>A0ABU0I994_9HYPH</name>
<protein>
    <submittedName>
        <fullName evidence="1">Uncharacterized protein</fullName>
    </submittedName>
</protein>
<keyword evidence="2" id="KW-1185">Reference proteome</keyword>